<protein>
    <submittedName>
        <fullName evidence="6">Crp/Fnr family transcriptional regulator</fullName>
    </submittedName>
</protein>
<gene>
    <name evidence="6" type="ORF">BBD42_24210</name>
</gene>
<evidence type="ECO:0000256" key="1">
    <source>
        <dbReference type="ARBA" id="ARBA00004141"/>
    </source>
</evidence>
<evidence type="ECO:0000256" key="4">
    <source>
        <dbReference type="ARBA" id="ARBA00023136"/>
    </source>
</evidence>
<reference evidence="6" key="1">
    <citation type="submission" date="2016-08" db="EMBL/GenBank/DDBJ databases">
        <title>Complete Genome Seqeunce of Paenibacillus sp. BIHB 4019 from tea rhizoplane.</title>
        <authorList>
            <person name="Thakur R."/>
            <person name="Swarnkar M.K."/>
            <person name="Gulati A."/>
        </authorList>
    </citation>
    <scope>NUCLEOTIDE SEQUENCE [LARGE SCALE GENOMIC DNA]</scope>
    <source>
        <strain evidence="6">BIHB4019</strain>
    </source>
</reference>
<evidence type="ECO:0000256" key="5">
    <source>
        <dbReference type="SAM" id="Phobius"/>
    </source>
</evidence>
<feature type="transmembrane region" description="Helical" evidence="5">
    <location>
        <begin position="91"/>
        <end position="116"/>
    </location>
</feature>
<comment type="subcellular location">
    <subcellularLocation>
        <location evidence="1">Membrane</location>
        <topology evidence="1">Multi-pass membrane protein</topology>
    </subcellularLocation>
</comment>
<feature type="transmembrane region" description="Helical" evidence="5">
    <location>
        <begin position="128"/>
        <end position="148"/>
    </location>
</feature>
<keyword evidence="4 5" id="KW-0472">Membrane</keyword>
<proteinExistence type="predicted"/>
<dbReference type="EMBL" id="CP016808">
    <property type="protein sequence ID" value="ANY69240.1"/>
    <property type="molecule type" value="Genomic_DNA"/>
</dbReference>
<name>A0A1B2DNF3_9BACL</name>
<keyword evidence="3 5" id="KW-1133">Transmembrane helix</keyword>
<dbReference type="PANTHER" id="PTHR39157">
    <property type="entry name" value="INTEGRAL MEMBRANE PROTEIN-RELATED"/>
    <property type="match status" value="1"/>
</dbReference>
<dbReference type="PANTHER" id="PTHR39157:SF1">
    <property type="entry name" value="DOXX FAMILY PROTEIN"/>
    <property type="match status" value="1"/>
</dbReference>
<dbReference type="AlphaFoldDB" id="A0A1B2DNF3"/>
<accession>A0A1B2DNF3</accession>
<sequence length="180" mass="19920">MLYKWLRENRIAAGVLLLLRLYVGYHWLESGWGKLTGGGFDTAGFLNNAVQNPVADKATGLPVYPTYTAFIEHFALPNAKLFNFLIPLGEFLVGLGLIVGALTTTAVFFGLLMNFMFMFAGTISVNPWMVLLGVFIIVGGANAGKYGLDYYVLPLLRKWYQRLVHHKNDGESTGLKPSAR</sequence>
<evidence type="ECO:0000256" key="2">
    <source>
        <dbReference type="ARBA" id="ARBA00022692"/>
    </source>
</evidence>
<dbReference type="RefSeq" id="WP_056040574.1">
    <property type="nucleotide sequence ID" value="NZ_CP016808.1"/>
</dbReference>
<evidence type="ECO:0000256" key="3">
    <source>
        <dbReference type="ARBA" id="ARBA00022989"/>
    </source>
</evidence>
<organism evidence="6">
    <name type="scientific">Paenibacillus sp. BIHB 4019</name>
    <dbReference type="NCBI Taxonomy" id="1870819"/>
    <lineage>
        <taxon>Bacteria</taxon>
        <taxon>Bacillati</taxon>
        <taxon>Bacillota</taxon>
        <taxon>Bacilli</taxon>
        <taxon>Bacillales</taxon>
        <taxon>Paenibacillaceae</taxon>
        <taxon>Paenibacillus</taxon>
    </lineage>
</organism>
<keyword evidence="2 5" id="KW-0812">Transmembrane</keyword>
<dbReference type="InterPro" id="IPR032808">
    <property type="entry name" value="DoxX"/>
</dbReference>
<dbReference type="Pfam" id="PF07681">
    <property type="entry name" value="DoxX"/>
    <property type="match status" value="1"/>
</dbReference>
<evidence type="ECO:0000313" key="6">
    <source>
        <dbReference type="EMBL" id="ANY69240.1"/>
    </source>
</evidence>
<dbReference type="GO" id="GO:0016020">
    <property type="term" value="C:membrane"/>
    <property type="evidence" value="ECO:0007669"/>
    <property type="project" value="UniProtKB-SubCell"/>
</dbReference>